<comment type="caution">
    <text evidence="2">The sequence shown here is derived from an EMBL/GenBank/DDBJ whole genome shotgun (WGS) entry which is preliminary data.</text>
</comment>
<keyword evidence="3" id="KW-1185">Reference proteome</keyword>
<gene>
    <name evidence="1" type="ORF">PSON_ATCC_30995.1.T0470141</name>
    <name evidence="2" type="ORF">PSON_ATCC_30995.1.T0470143</name>
</gene>
<protein>
    <submittedName>
        <fullName evidence="2">Uncharacterized protein</fullName>
    </submittedName>
</protein>
<organism evidence="2 3">
    <name type="scientific">Paramecium sonneborni</name>
    <dbReference type="NCBI Taxonomy" id="65129"/>
    <lineage>
        <taxon>Eukaryota</taxon>
        <taxon>Sar</taxon>
        <taxon>Alveolata</taxon>
        <taxon>Ciliophora</taxon>
        <taxon>Intramacronucleata</taxon>
        <taxon>Oligohymenophorea</taxon>
        <taxon>Peniculida</taxon>
        <taxon>Parameciidae</taxon>
        <taxon>Paramecium</taxon>
    </lineage>
</organism>
<dbReference type="EMBL" id="CAJJDN010000047">
    <property type="protein sequence ID" value="CAD8084751.1"/>
    <property type="molecule type" value="Genomic_DNA"/>
</dbReference>
<evidence type="ECO:0000313" key="2">
    <source>
        <dbReference type="EMBL" id="CAD8084751.1"/>
    </source>
</evidence>
<name>A0A8S1N3R4_9CILI</name>
<evidence type="ECO:0000313" key="3">
    <source>
        <dbReference type="Proteomes" id="UP000692954"/>
    </source>
</evidence>
<dbReference type="OrthoDB" id="311060at2759"/>
<reference evidence="2" key="1">
    <citation type="submission" date="2021-01" db="EMBL/GenBank/DDBJ databases">
        <authorList>
            <consortium name="Genoscope - CEA"/>
            <person name="William W."/>
        </authorList>
    </citation>
    <scope>NUCLEOTIDE SEQUENCE</scope>
</reference>
<dbReference type="AlphaFoldDB" id="A0A8S1N3R4"/>
<sequence length="65" mass="7394">MSDTLETIANTILAYIGITNEIASCDLTIFNQNYNNPSKREKTLHQLSIKNDLTIEARLRWIGGR</sequence>
<accession>A0A8S1N3R4</accession>
<dbReference type="Proteomes" id="UP000692954">
    <property type="component" value="Unassembled WGS sequence"/>
</dbReference>
<evidence type="ECO:0000313" key="1">
    <source>
        <dbReference type="EMBL" id="CAD8084747.1"/>
    </source>
</evidence>
<dbReference type="EMBL" id="CAJJDN010000047">
    <property type="protein sequence ID" value="CAD8084747.1"/>
    <property type="molecule type" value="Genomic_DNA"/>
</dbReference>
<proteinExistence type="predicted"/>